<evidence type="ECO:0000313" key="4">
    <source>
        <dbReference type="Proteomes" id="UP000886829"/>
    </source>
</evidence>
<gene>
    <name evidence="3" type="ORF">H9850_08320</name>
</gene>
<dbReference type="Proteomes" id="UP000886829">
    <property type="component" value="Unassembled WGS sequence"/>
</dbReference>
<sequence length="292" mass="31670">MQQTPLDRTYLQSYLMQAGIRFDFNLVDTICRRKLNLSFYLALIAALLVFGLPAGMPGSSVSADESTLSSGWLIFYSVVLVALVAYLLFYLARWAYFVILRAKLRRDDAPLAVEAYAVVCLDVKRNASDYLAAALGSMIGKGSTYFCKYAVIYKEVGTNQPRFFLTAATSSRKLCFVPEHLGLVFLHRKKAALYTLDDQSSYQTASAKRSILNNVLVGDANMSPLQGSELDTDAADTQQGTLQKGDACAAKPERPEEKGGAMRATEAVAAVVAITTPDAKTEGKASAAAVVK</sequence>
<reference evidence="3" key="2">
    <citation type="submission" date="2021-04" db="EMBL/GenBank/DDBJ databases">
        <authorList>
            <person name="Gilroy R."/>
        </authorList>
    </citation>
    <scope>NUCLEOTIDE SEQUENCE</scope>
    <source>
        <strain evidence="3">USASDec5-558</strain>
    </source>
</reference>
<keyword evidence="2" id="KW-0472">Membrane</keyword>
<dbReference type="AlphaFoldDB" id="A0A9D2B191"/>
<evidence type="ECO:0000313" key="3">
    <source>
        <dbReference type="EMBL" id="HIX57458.1"/>
    </source>
</evidence>
<evidence type="ECO:0000256" key="1">
    <source>
        <dbReference type="SAM" id="MobiDB-lite"/>
    </source>
</evidence>
<evidence type="ECO:0000256" key="2">
    <source>
        <dbReference type="SAM" id="Phobius"/>
    </source>
</evidence>
<keyword evidence="2" id="KW-0812">Transmembrane</keyword>
<feature type="region of interest" description="Disordered" evidence="1">
    <location>
        <begin position="227"/>
        <end position="263"/>
    </location>
</feature>
<proteinExistence type="predicted"/>
<feature type="transmembrane region" description="Helical" evidence="2">
    <location>
        <begin position="37"/>
        <end position="54"/>
    </location>
</feature>
<comment type="caution">
    <text evidence="3">The sequence shown here is derived from an EMBL/GenBank/DDBJ whole genome shotgun (WGS) entry which is preliminary data.</text>
</comment>
<accession>A0A9D2B191</accession>
<keyword evidence="2" id="KW-1133">Transmembrane helix</keyword>
<name>A0A9D2B191_9GAMM</name>
<dbReference type="EMBL" id="DXEV01000166">
    <property type="protein sequence ID" value="HIX57458.1"/>
    <property type="molecule type" value="Genomic_DNA"/>
</dbReference>
<feature type="transmembrane region" description="Helical" evidence="2">
    <location>
        <begin position="74"/>
        <end position="96"/>
    </location>
</feature>
<reference evidence="3" key="1">
    <citation type="journal article" date="2021" name="PeerJ">
        <title>Extensive microbial diversity within the chicken gut microbiome revealed by metagenomics and culture.</title>
        <authorList>
            <person name="Gilroy R."/>
            <person name="Ravi A."/>
            <person name="Getino M."/>
            <person name="Pursley I."/>
            <person name="Horton D.L."/>
            <person name="Alikhan N.F."/>
            <person name="Baker D."/>
            <person name="Gharbi K."/>
            <person name="Hall N."/>
            <person name="Watson M."/>
            <person name="Adriaenssens E.M."/>
            <person name="Foster-Nyarko E."/>
            <person name="Jarju S."/>
            <person name="Secka A."/>
            <person name="Antonio M."/>
            <person name="Oren A."/>
            <person name="Chaudhuri R.R."/>
            <person name="La Ragione R."/>
            <person name="Hildebrand F."/>
            <person name="Pallen M.J."/>
        </authorList>
    </citation>
    <scope>NUCLEOTIDE SEQUENCE</scope>
    <source>
        <strain evidence="3">USASDec5-558</strain>
    </source>
</reference>
<protein>
    <submittedName>
        <fullName evidence="3">Uncharacterized protein</fullName>
    </submittedName>
</protein>
<organism evidence="3 4">
    <name type="scientific">Candidatus Anaerobiospirillum pullistercoris</name>
    <dbReference type="NCBI Taxonomy" id="2838452"/>
    <lineage>
        <taxon>Bacteria</taxon>
        <taxon>Pseudomonadati</taxon>
        <taxon>Pseudomonadota</taxon>
        <taxon>Gammaproteobacteria</taxon>
        <taxon>Aeromonadales</taxon>
        <taxon>Succinivibrionaceae</taxon>
        <taxon>Anaerobiospirillum</taxon>
    </lineage>
</organism>
<feature type="compositionally biased region" description="Basic and acidic residues" evidence="1">
    <location>
        <begin position="251"/>
        <end position="260"/>
    </location>
</feature>